<evidence type="ECO:0000313" key="1">
    <source>
        <dbReference type="EMBL" id="VFK45556.1"/>
    </source>
</evidence>
<organism evidence="1">
    <name type="scientific">Candidatus Kentrum sp. TC</name>
    <dbReference type="NCBI Taxonomy" id="2126339"/>
    <lineage>
        <taxon>Bacteria</taxon>
        <taxon>Pseudomonadati</taxon>
        <taxon>Pseudomonadota</taxon>
        <taxon>Gammaproteobacteria</taxon>
        <taxon>Candidatus Kentrum</taxon>
    </lineage>
</organism>
<protein>
    <submittedName>
        <fullName evidence="1">Uncharacterized protein</fullName>
    </submittedName>
</protein>
<accession>A0A450YVJ6</accession>
<gene>
    <name evidence="1" type="ORF">BECKTC1821E_GA0114239_10514</name>
</gene>
<dbReference type="AlphaFoldDB" id="A0A450YVJ6"/>
<sequence length="71" mass="7732">MRPAFRVFADSVEITDAVAKPAGGYLLFVPRGEAKTAIGREIPSVAIHWGETAEHRVTLANRGKYQSVIAH</sequence>
<proteinExistence type="predicted"/>
<reference evidence="1" key="1">
    <citation type="submission" date="2019-02" db="EMBL/GenBank/DDBJ databases">
        <authorList>
            <person name="Gruber-Vodicka R. H."/>
            <person name="Seah K. B. B."/>
        </authorList>
    </citation>
    <scope>NUCLEOTIDE SEQUENCE</scope>
    <source>
        <strain evidence="1">BECK_BZ125</strain>
    </source>
</reference>
<dbReference type="EMBL" id="CAADFT010000051">
    <property type="protein sequence ID" value="VFK45556.1"/>
    <property type="molecule type" value="Genomic_DNA"/>
</dbReference>
<name>A0A450YVJ6_9GAMM</name>